<reference evidence="1" key="1">
    <citation type="journal article" date="2012" name="Nat. Biotechnol.">
        <title>Reference genome sequence of the model plant Setaria.</title>
        <authorList>
            <person name="Bennetzen J.L."/>
            <person name="Schmutz J."/>
            <person name="Wang H."/>
            <person name="Percifield R."/>
            <person name="Hawkins J."/>
            <person name="Pontaroli A.C."/>
            <person name="Estep M."/>
            <person name="Feng L."/>
            <person name="Vaughn J.N."/>
            <person name="Grimwood J."/>
            <person name="Jenkins J."/>
            <person name="Barry K."/>
            <person name="Lindquist E."/>
            <person name="Hellsten U."/>
            <person name="Deshpande S."/>
            <person name="Wang X."/>
            <person name="Wu X."/>
            <person name="Mitros T."/>
            <person name="Triplett J."/>
            <person name="Yang X."/>
            <person name="Ye C.Y."/>
            <person name="Mauro-Herrera M."/>
            <person name="Wang L."/>
            <person name="Li P."/>
            <person name="Sharma M."/>
            <person name="Sharma R."/>
            <person name="Ronald P.C."/>
            <person name="Panaud O."/>
            <person name="Kellogg E.A."/>
            <person name="Brutnell T.P."/>
            <person name="Doust A.N."/>
            <person name="Tuskan G.A."/>
            <person name="Rokhsar D."/>
            <person name="Devos K.M."/>
        </authorList>
    </citation>
    <scope>NUCLEOTIDE SEQUENCE [LARGE SCALE GENOMIC DNA]</scope>
    <source>
        <strain evidence="1">Yugu1</strain>
    </source>
</reference>
<dbReference type="PANTHER" id="PTHR35356:SF3">
    <property type="entry name" value="OS01G0156300 PROTEIN"/>
    <property type="match status" value="1"/>
</dbReference>
<reference evidence="1" key="2">
    <citation type="submission" date="2015-07" db="EMBL/GenBank/DDBJ databases">
        <authorList>
            <person name="Noorani M."/>
        </authorList>
    </citation>
    <scope>NUCLEOTIDE SEQUENCE</scope>
    <source>
        <strain evidence="1">Yugu1</strain>
    </source>
</reference>
<dbReference type="InterPro" id="IPR010535">
    <property type="entry name" value="DUF1110"/>
</dbReference>
<protein>
    <submittedName>
        <fullName evidence="1">Uncharacterized protein</fullName>
    </submittedName>
</protein>
<dbReference type="PANTHER" id="PTHR35356">
    <property type="entry name" value="OS01G0156300 PROTEIN-RELATED"/>
    <property type="match status" value="1"/>
</dbReference>
<sequence>MAAAAPWTVRFRVRALEAEGRCDEARWLLRGAVALLELPMHVTDAPATRAQSQHVVAALSDAGSGLATAAATTAAAEFLALRAAAADPTAPLPSVADIPDAHQAEPKRSGHALGSQGLRRGCIRHVGWCCDRLLAANNCWNTRASPRDAAHGYLVIAENLAGVSAADAYTALCFMFPHLDREF</sequence>
<dbReference type="EMBL" id="CM003532">
    <property type="protein sequence ID" value="RCV24749.1"/>
    <property type="molecule type" value="Genomic_DNA"/>
</dbReference>
<evidence type="ECO:0000313" key="1">
    <source>
        <dbReference type="EMBL" id="RCV24749.1"/>
    </source>
</evidence>
<name>A0A368R3H8_SETIT</name>
<proteinExistence type="predicted"/>
<dbReference type="OrthoDB" id="690414at2759"/>
<dbReference type="Pfam" id="PF06533">
    <property type="entry name" value="DUF1110"/>
    <property type="match status" value="1"/>
</dbReference>
<gene>
    <name evidence="1" type="ORF">SETIT_5G111100v2</name>
</gene>
<dbReference type="AlphaFoldDB" id="A0A368R3H8"/>
<organism evidence="1">
    <name type="scientific">Setaria italica</name>
    <name type="common">Foxtail millet</name>
    <name type="synonym">Panicum italicum</name>
    <dbReference type="NCBI Taxonomy" id="4555"/>
    <lineage>
        <taxon>Eukaryota</taxon>
        <taxon>Viridiplantae</taxon>
        <taxon>Streptophyta</taxon>
        <taxon>Embryophyta</taxon>
        <taxon>Tracheophyta</taxon>
        <taxon>Spermatophyta</taxon>
        <taxon>Magnoliopsida</taxon>
        <taxon>Liliopsida</taxon>
        <taxon>Poales</taxon>
        <taxon>Poaceae</taxon>
        <taxon>PACMAD clade</taxon>
        <taxon>Panicoideae</taxon>
        <taxon>Panicodae</taxon>
        <taxon>Paniceae</taxon>
        <taxon>Cenchrinae</taxon>
        <taxon>Setaria</taxon>
    </lineage>
</organism>
<accession>A0A368R3H8</accession>